<evidence type="ECO:0000256" key="3">
    <source>
        <dbReference type="ARBA" id="ARBA00022723"/>
    </source>
</evidence>
<evidence type="ECO:0000256" key="6">
    <source>
        <dbReference type="ARBA" id="ARBA00023004"/>
    </source>
</evidence>
<dbReference type="Pfam" id="PF00775">
    <property type="entry name" value="Dioxygenase_C"/>
    <property type="match status" value="1"/>
</dbReference>
<dbReference type="InterPro" id="IPR050770">
    <property type="entry name" value="Intradiol_RC_Dioxygenase"/>
</dbReference>
<protein>
    <recommendedName>
        <fullName evidence="7">Intradiol ring-cleavage dioxygenases domain-containing protein</fullName>
    </recommendedName>
</protein>
<dbReference type="InterPro" id="IPR015889">
    <property type="entry name" value="Intradiol_dOase_core"/>
</dbReference>
<evidence type="ECO:0000256" key="4">
    <source>
        <dbReference type="ARBA" id="ARBA00022964"/>
    </source>
</evidence>
<accession>A0A5C6SGQ1</accession>
<dbReference type="Proteomes" id="UP000321331">
    <property type="component" value="Unassembled WGS sequence"/>
</dbReference>
<evidence type="ECO:0000313" key="9">
    <source>
        <dbReference type="Proteomes" id="UP000321331"/>
    </source>
</evidence>
<dbReference type="SUPFAM" id="SSF49482">
    <property type="entry name" value="Aromatic compound dioxygenase"/>
    <property type="match status" value="1"/>
</dbReference>
<dbReference type="Gene3D" id="2.60.130.10">
    <property type="entry name" value="Aromatic compound dioxygenase"/>
    <property type="match status" value="1"/>
</dbReference>
<evidence type="ECO:0000256" key="2">
    <source>
        <dbReference type="ARBA" id="ARBA00007825"/>
    </source>
</evidence>
<dbReference type="InterPro" id="IPR000627">
    <property type="entry name" value="Intradiol_dOase_C"/>
</dbReference>
<sequence>MSTSHDATSTGGGIDLSDDNITQAVIDINANNPDARFKFVMEQLVTHLHDFARKTRLSTSEWMAAIHFLTRTGQTCTDLRQEFVLLSDVLGLSLLVDSMDHPKPPGCTVGSLLGPFHTDDAEDVAHGTQISNDAKGKPLLLIGSVKNTQGEPIPGVTIDVWETDSTGHYDTQYEDRTGPAGRALLTTDAEGVFWFKAIVPVPYPIPGDGPVGELLKSLKRHNMRPGHMHFKFEKDGYDPLITALYLRGDPYENSDAVFGVKAPLVVGLDQVDNAMATKYNVSDGTRLLTYDFVLATHQETNALRDKKSQEAVDKLGGNIKVVQGLPVKFEDK</sequence>
<reference evidence="8 9" key="1">
    <citation type="submission" date="2019-07" db="EMBL/GenBank/DDBJ databases">
        <title>The First High-Quality Draft Genome Sequence of the Causal Agent of the Current Panama Disease Epidemic.</title>
        <authorList>
            <person name="Warmington R.J."/>
            <person name="Kay W."/>
            <person name="Jeffries A."/>
            <person name="Bebber D."/>
            <person name="Moore K."/>
            <person name="Studholme D.J."/>
        </authorList>
    </citation>
    <scope>NUCLEOTIDE SEQUENCE [LARGE SCALE GENOMIC DNA]</scope>
    <source>
        <strain evidence="8 9">TR4</strain>
    </source>
</reference>
<comment type="similarity">
    <text evidence="2">Belongs to the intradiol ring-cleavage dioxygenase family.</text>
</comment>
<gene>
    <name evidence="8" type="ORF">FocTR4_00011895</name>
</gene>
<keyword evidence="4" id="KW-0223">Dioxygenase</keyword>
<name>A0A5C6SGQ1_FUSOC</name>
<organism evidence="8 9">
    <name type="scientific">Fusarium oxysporum f. sp. cubense</name>
    <dbReference type="NCBI Taxonomy" id="61366"/>
    <lineage>
        <taxon>Eukaryota</taxon>
        <taxon>Fungi</taxon>
        <taxon>Dikarya</taxon>
        <taxon>Ascomycota</taxon>
        <taxon>Pezizomycotina</taxon>
        <taxon>Sordariomycetes</taxon>
        <taxon>Hypocreomycetidae</taxon>
        <taxon>Hypocreales</taxon>
        <taxon>Nectriaceae</taxon>
        <taxon>Fusarium</taxon>
        <taxon>Fusarium oxysporum species complex</taxon>
    </lineage>
</organism>
<dbReference type="PANTHER" id="PTHR33711:SF7">
    <property type="entry name" value="INTRADIOL RING-CLEAVAGE DIOXYGENASES DOMAIN-CONTAINING PROTEIN-RELATED"/>
    <property type="match status" value="1"/>
</dbReference>
<comment type="cofactor">
    <cofactor evidence="1">
        <name>Fe(3+)</name>
        <dbReference type="ChEBI" id="CHEBI:29034"/>
    </cofactor>
</comment>
<feature type="domain" description="Intradiol ring-cleavage dioxygenases" evidence="7">
    <location>
        <begin position="141"/>
        <end position="169"/>
    </location>
</feature>
<evidence type="ECO:0000256" key="1">
    <source>
        <dbReference type="ARBA" id="ARBA00001965"/>
    </source>
</evidence>
<dbReference type="GO" id="GO:0018576">
    <property type="term" value="F:catechol 1,2-dioxygenase activity"/>
    <property type="evidence" value="ECO:0007669"/>
    <property type="project" value="InterPro"/>
</dbReference>
<dbReference type="Pfam" id="PF04444">
    <property type="entry name" value="Dioxygenase_N"/>
    <property type="match status" value="1"/>
</dbReference>
<dbReference type="GO" id="GO:0009712">
    <property type="term" value="P:catechol-containing compound metabolic process"/>
    <property type="evidence" value="ECO:0007669"/>
    <property type="project" value="InterPro"/>
</dbReference>
<keyword evidence="3" id="KW-0479">Metal-binding</keyword>
<evidence type="ECO:0000259" key="7">
    <source>
        <dbReference type="PROSITE" id="PS00083"/>
    </source>
</evidence>
<keyword evidence="5" id="KW-0560">Oxidoreductase</keyword>
<dbReference type="GO" id="GO:0008199">
    <property type="term" value="F:ferric iron binding"/>
    <property type="evidence" value="ECO:0007669"/>
    <property type="project" value="InterPro"/>
</dbReference>
<dbReference type="EMBL" id="VMNF01000014">
    <property type="protein sequence ID" value="TXB97207.1"/>
    <property type="molecule type" value="Genomic_DNA"/>
</dbReference>
<dbReference type="InterPro" id="IPR007535">
    <property type="entry name" value="Catechol_dOase_N"/>
</dbReference>
<proteinExistence type="inferred from homology"/>
<dbReference type="PROSITE" id="PS00083">
    <property type="entry name" value="INTRADIOL_DIOXYGENAS"/>
    <property type="match status" value="1"/>
</dbReference>
<comment type="caution">
    <text evidence="8">The sequence shown here is derived from an EMBL/GenBank/DDBJ whole genome shotgun (WGS) entry which is preliminary data.</text>
</comment>
<evidence type="ECO:0000313" key="8">
    <source>
        <dbReference type="EMBL" id="TXB97207.1"/>
    </source>
</evidence>
<evidence type="ECO:0000256" key="5">
    <source>
        <dbReference type="ARBA" id="ARBA00023002"/>
    </source>
</evidence>
<dbReference type="AlphaFoldDB" id="A0A5C6SGQ1"/>
<keyword evidence="6" id="KW-0408">Iron</keyword>
<dbReference type="PANTHER" id="PTHR33711">
    <property type="entry name" value="DIOXYGENASE, PUTATIVE (AFU_ORTHOLOGUE AFUA_2G02910)-RELATED"/>
    <property type="match status" value="1"/>
</dbReference>